<protein>
    <recommendedName>
        <fullName evidence="5">ANTAR domain-containing protein</fullName>
    </recommendedName>
</protein>
<dbReference type="Pfam" id="PF03861">
    <property type="entry name" value="ANTAR"/>
    <property type="match status" value="1"/>
</dbReference>
<keyword evidence="1" id="KW-0808">Transferase</keyword>
<dbReference type="GO" id="GO:0003723">
    <property type="term" value="F:RNA binding"/>
    <property type="evidence" value="ECO:0007669"/>
    <property type="project" value="InterPro"/>
</dbReference>
<reference evidence="6 9" key="2">
    <citation type="journal article" date="2019" name="Emerg. Microbes Infect.">
        <title>Comprehensive subspecies identification of 175 nontuberculous mycobacteria species based on 7547 genomic profiles.</title>
        <authorList>
            <person name="Matsumoto Y."/>
            <person name="Kinjo T."/>
            <person name="Motooka D."/>
            <person name="Nabeya D."/>
            <person name="Jung N."/>
            <person name="Uechi K."/>
            <person name="Horii T."/>
            <person name="Iida T."/>
            <person name="Fujita J."/>
            <person name="Nakamura S."/>
        </authorList>
    </citation>
    <scope>NUCLEOTIDE SEQUENCE [LARGE SCALE GENOMIC DNA]</scope>
    <source>
        <strain evidence="6 9">JCM 12405</strain>
    </source>
</reference>
<evidence type="ECO:0000313" key="6">
    <source>
        <dbReference type="EMBL" id="BBZ09081.1"/>
    </source>
</evidence>
<dbReference type="SUPFAM" id="SSF55781">
    <property type="entry name" value="GAF domain-like"/>
    <property type="match status" value="1"/>
</dbReference>
<evidence type="ECO:0000313" key="8">
    <source>
        <dbReference type="Proteomes" id="UP000193564"/>
    </source>
</evidence>
<dbReference type="Proteomes" id="UP000467201">
    <property type="component" value="Chromosome"/>
</dbReference>
<dbReference type="Pfam" id="PF13185">
    <property type="entry name" value="GAF_2"/>
    <property type="match status" value="1"/>
</dbReference>
<dbReference type="InterPro" id="IPR011006">
    <property type="entry name" value="CheY-like_superfamily"/>
</dbReference>
<accession>A0A1X1TIS7</accession>
<keyword evidence="4" id="KW-0804">Transcription</keyword>
<evidence type="ECO:0000256" key="2">
    <source>
        <dbReference type="ARBA" id="ARBA00022777"/>
    </source>
</evidence>
<evidence type="ECO:0000256" key="1">
    <source>
        <dbReference type="ARBA" id="ARBA00022679"/>
    </source>
</evidence>
<keyword evidence="3" id="KW-0805">Transcription regulation</keyword>
<dbReference type="KEGG" id="mdr:MDOR_32500"/>
<dbReference type="EMBL" id="LQOS01000013">
    <property type="protein sequence ID" value="ORV44433.1"/>
    <property type="molecule type" value="Genomic_DNA"/>
</dbReference>
<name>A0A1X1TIS7_9MYCO</name>
<dbReference type="PIRSF" id="PIRSF036625">
    <property type="entry name" value="GAF_ANTAR"/>
    <property type="match status" value="1"/>
</dbReference>
<organism evidence="7 8">
    <name type="scientific">Mycolicibacterium doricum</name>
    <dbReference type="NCBI Taxonomy" id="126673"/>
    <lineage>
        <taxon>Bacteria</taxon>
        <taxon>Bacillati</taxon>
        <taxon>Actinomycetota</taxon>
        <taxon>Actinomycetes</taxon>
        <taxon>Mycobacteriales</taxon>
        <taxon>Mycobacteriaceae</taxon>
        <taxon>Mycolicibacterium</taxon>
    </lineage>
</organism>
<dbReference type="STRING" id="126673.AWC01_03980"/>
<gene>
    <name evidence="7" type="ORF">AWC01_03980</name>
    <name evidence="6" type="ORF">MDOR_32500</name>
</gene>
<dbReference type="InterPro" id="IPR029016">
    <property type="entry name" value="GAF-like_dom_sf"/>
</dbReference>
<dbReference type="InterPro" id="IPR003018">
    <property type="entry name" value="GAF"/>
</dbReference>
<reference evidence="7 8" key="1">
    <citation type="submission" date="2016-01" db="EMBL/GenBank/DDBJ databases">
        <title>The new phylogeny of the genus Mycobacterium.</title>
        <authorList>
            <person name="Tarcisio F."/>
            <person name="Conor M."/>
            <person name="Antonella G."/>
            <person name="Elisabetta G."/>
            <person name="Giulia F.S."/>
            <person name="Sara T."/>
            <person name="Anna F."/>
            <person name="Clotilde B."/>
            <person name="Roberto B."/>
            <person name="Veronica D.S."/>
            <person name="Fabio R."/>
            <person name="Monica P."/>
            <person name="Olivier J."/>
            <person name="Enrico T."/>
            <person name="Nicola S."/>
        </authorList>
    </citation>
    <scope>NUCLEOTIDE SEQUENCE [LARGE SCALE GENOMIC DNA]</scope>
    <source>
        <strain evidence="7 8">DSM 44339</strain>
    </source>
</reference>
<keyword evidence="2" id="KW-0418">Kinase</keyword>
<dbReference type="InterPro" id="IPR036388">
    <property type="entry name" value="WH-like_DNA-bd_sf"/>
</dbReference>
<dbReference type="SUPFAM" id="SSF52172">
    <property type="entry name" value="CheY-like"/>
    <property type="match status" value="1"/>
</dbReference>
<dbReference type="Proteomes" id="UP000193564">
    <property type="component" value="Unassembled WGS sequence"/>
</dbReference>
<dbReference type="InterPro" id="IPR012074">
    <property type="entry name" value="GAF_ANTAR"/>
</dbReference>
<feature type="domain" description="ANTAR" evidence="5">
    <location>
        <begin position="163"/>
        <end position="224"/>
    </location>
</feature>
<dbReference type="AlphaFoldDB" id="A0A1X1TIS7"/>
<dbReference type="PROSITE" id="PS50921">
    <property type="entry name" value="ANTAR"/>
    <property type="match status" value="1"/>
</dbReference>
<evidence type="ECO:0000313" key="9">
    <source>
        <dbReference type="Proteomes" id="UP000467201"/>
    </source>
</evidence>
<proteinExistence type="predicted"/>
<dbReference type="Gene3D" id="1.10.10.10">
    <property type="entry name" value="Winged helix-like DNA-binding domain superfamily/Winged helix DNA-binding domain"/>
    <property type="match status" value="1"/>
</dbReference>
<dbReference type="EMBL" id="AP022605">
    <property type="protein sequence ID" value="BBZ09081.1"/>
    <property type="molecule type" value="Genomic_DNA"/>
</dbReference>
<dbReference type="Gene3D" id="3.30.450.40">
    <property type="match status" value="1"/>
</dbReference>
<evidence type="ECO:0000313" key="7">
    <source>
        <dbReference type="EMBL" id="ORV44433.1"/>
    </source>
</evidence>
<keyword evidence="8" id="KW-1185">Reference proteome</keyword>
<dbReference type="GO" id="GO:0016301">
    <property type="term" value="F:kinase activity"/>
    <property type="evidence" value="ECO:0007669"/>
    <property type="project" value="UniProtKB-KW"/>
</dbReference>
<evidence type="ECO:0000259" key="5">
    <source>
        <dbReference type="PROSITE" id="PS50921"/>
    </source>
</evidence>
<reference evidence="6" key="3">
    <citation type="submission" date="2020-02" db="EMBL/GenBank/DDBJ databases">
        <authorList>
            <person name="Matsumoto Y."/>
            <person name="Motooka D."/>
            <person name="Nakamura S."/>
        </authorList>
    </citation>
    <scope>NUCLEOTIDE SEQUENCE</scope>
    <source>
        <strain evidence="6">JCM 12405</strain>
    </source>
</reference>
<dbReference type="InterPro" id="IPR005561">
    <property type="entry name" value="ANTAR"/>
</dbReference>
<dbReference type="SMART" id="SM01012">
    <property type="entry name" value="ANTAR"/>
    <property type="match status" value="1"/>
</dbReference>
<sequence length="228" mass="24973">MDDHQYADTLRVAMSELTAEFSGSPNIAAILHRVTSAAVDLIGGVDCADILLISGPDNFRSIAATDQIAIQLDAAQQRFREGPCLDAAIDDVVSISNDLSEDQRWPRFAKSAVTAGVHSILSFRLYTHDARRGALNLFGRKRDVFTAEAETLGAMLATQAAIALIVEDKELHFRSALASRDIIGQAKGMIMERFDVDSLQAFELLKKLSQESNRRLVEIATELATKVR</sequence>
<dbReference type="RefSeq" id="WP_163784232.1">
    <property type="nucleotide sequence ID" value="NZ_AP022605.1"/>
</dbReference>
<evidence type="ECO:0000256" key="4">
    <source>
        <dbReference type="ARBA" id="ARBA00023163"/>
    </source>
</evidence>
<evidence type="ECO:0000256" key="3">
    <source>
        <dbReference type="ARBA" id="ARBA00023015"/>
    </source>
</evidence>